<dbReference type="PANTHER" id="PTHR43744">
    <property type="entry name" value="ABC TRANSPORTER PERMEASE PROTEIN MG189-RELATED-RELATED"/>
    <property type="match status" value="1"/>
</dbReference>
<evidence type="ECO:0000256" key="6">
    <source>
        <dbReference type="ARBA" id="ARBA00022989"/>
    </source>
</evidence>
<organism evidence="10">
    <name type="scientific">uncultured Thermomicrobiales bacterium</name>
    <dbReference type="NCBI Taxonomy" id="1645740"/>
    <lineage>
        <taxon>Bacteria</taxon>
        <taxon>Pseudomonadati</taxon>
        <taxon>Thermomicrobiota</taxon>
        <taxon>Thermomicrobia</taxon>
        <taxon>Thermomicrobiales</taxon>
        <taxon>environmental samples</taxon>
    </lineage>
</organism>
<proteinExistence type="inferred from homology"/>
<feature type="transmembrane region" description="Helical" evidence="8">
    <location>
        <begin position="243"/>
        <end position="264"/>
    </location>
</feature>
<reference evidence="10" key="1">
    <citation type="submission" date="2020-02" db="EMBL/GenBank/DDBJ databases">
        <authorList>
            <person name="Meier V. D."/>
        </authorList>
    </citation>
    <scope>NUCLEOTIDE SEQUENCE</scope>
    <source>
        <strain evidence="10">AVDCRST_MAG19</strain>
    </source>
</reference>
<dbReference type="EMBL" id="CADCWL010000073">
    <property type="protein sequence ID" value="CAA9560313.1"/>
    <property type="molecule type" value="Genomic_DNA"/>
</dbReference>
<evidence type="ECO:0000256" key="7">
    <source>
        <dbReference type="ARBA" id="ARBA00023136"/>
    </source>
</evidence>
<evidence type="ECO:0000256" key="1">
    <source>
        <dbReference type="ARBA" id="ARBA00004651"/>
    </source>
</evidence>
<keyword evidence="4" id="KW-1003">Cell membrane</keyword>
<dbReference type="Pfam" id="PF00528">
    <property type="entry name" value="BPD_transp_1"/>
    <property type="match status" value="1"/>
</dbReference>
<dbReference type="PROSITE" id="PS50928">
    <property type="entry name" value="ABC_TM1"/>
    <property type="match status" value="1"/>
</dbReference>
<feature type="domain" description="ABC transmembrane type-1" evidence="9">
    <location>
        <begin position="75"/>
        <end position="264"/>
    </location>
</feature>
<comment type="similarity">
    <text evidence="8">Belongs to the binding-protein-dependent transport system permease family.</text>
</comment>
<evidence type="ECO:0000313" key="10">
    <source>
        <dbReference type="EMBL" id="CAA9560313.1"/>
    </source>
</evidence>
<sequence>MTVGIGRGGRLAQIVGNAVLLLGVFLTVMPFVYMVCASFKPGNELFSFPVRILPDSLYWGNYRLLFEETSFVRWFGNSVFVALARTILAIALSLMAGYAFAKFEFPFKRLLFLLVLGTLTLPLYVILVPLFGLMTDLGWTDTYWALILPFTAQAIGIFLARQQLLGIPNELLEAARIDGAGEWAIFTRVVLPLAQPIIAVMGILFFTASWNDYLWPLIMITSDDKFTVSVGLPTLVGPYSQEYGAVMAGSFMGTLPIVLIFLLFQRRFIEGIMAGAVKG</sequence>
<feature type="transmembrane region" description="Helical" evidence="8">
    <location>
        <begin position="74"/>
        <end position="98"/>
    </location>
</feature>
<keyword evidence="6 8" id="KW-1133">Transmembrane helix</keyword>
<evidence type="ECO:0000256" key="3">
    <source>
        <dbReference type="ARBA" id="ARBA00022448"/>
    </source>
</evidence>
<dbReference type="InterPro" id="IPR035906">
    <property type="entry name" value="MetI-like_sf"/>
</dbReference>
<dbReference type="AlphaFoldDB" id="A0A6J4UUH5"/>
<dbReference type="InterPro" id="IPR000515">
    <property type="entry name" value="MetI-like"/>
</dbReference>
<keyword evidence="7 8" id="KW-0472">Membrane</keyword>
<dbReference type="PANTHER" id="PTHR43744:SF8">
    <property type="entry name" value="SN-GLYCEROL-3-PHOSPHATE TRANSPORT SYSTEM PERMEASE PROTEIN UGPE"/>
    <property type="match status" value="1"/>
</dbReference>
<feature type="transmembrane region" description="Helical" evidence="8">
    <location>
        <begin position="189"/>
        <end position="210"/>
    </location>
</feature>
<keyword evidence="5 8" id="KW-0812">Transmembrane</keyword>
<gene>
    <name evidence="10" type="ORF">AVDCRST_MAG19-1743</name>
</gene>
<feature type="transmembrane region" description="Helical" evidence="8">
    <location>
        <begin position="110"/>
        <end position="131"/>
    </location>
</feature>
<comment type="subcellular location">
    <subcellularLocation>
        <location evidence="1 8">Cell membrane</location>
        <topology evidence="1 8">Multi-pass membrane protein</topology>
    </subcellularLocation>
</comment>
<evidence type="ECO:0000256" key="4">
    <source>
        <dbReference type="ARBA" id="ARBA00022475"/>
    </source>
</evidence>
<dbReference type="GO" id="GO:0005886">
    <property type="term" value="C:plasma membrane"/>
    <property type="evidence" value="ECO:0007669"/>
    <property type="project" value="UniProtKB-SubCell"/>
</dbReference>
<evidence type="ECO:0000259" key="9">
    <source>
        <dbReference type="PROSITE" id="PS50928"/>
    </source>
</evidence>
<evidence type="ECO:0000256" key="8">
    <source>
        <dbReference type="RuleBase" id="RU363032"/>
    </source>
</evidence>
<keyword evidence="3 8" id="KW-0813">Transport</keyword>
<dbReference type="Gene3D" id="1.10.3720.10">
    <property type="entry name" value="MetI-like"/>
    <property type="match status" value="1"/>
</dbReference>
<feature type="transmembrane region" description="Helical" evidence="8">
    <location>
        <begin position="12"/>
        <end position="35"/>
    </location>
</feature>
<feature type="transmembrane region" description="Helical" evidence="8">
    <location>
        <begin position="143"/>
        <end position="160"/>
    </location>
</feature>
<accession>A0A6J4UUH5</accession>
<protein>
    <recommendedName>
        <fullName evidence="2">sn-glycerol-3-phosphate transport system permease protein UgpE</fullName>
    </recommendedName>
</protein>
<dbReference type="GO" id="GO:0055085">
    <property type="term" value="P:transmembrane transport"/>
    <property type="evidence" value="ECO:0007669"/>
    <property type="project" value="InterPro"/>
</dbReference>
<evidence type="ECO:0000256" key="5">
    <source>
        <dbReference type="ARBA" id="ARBA00022692"/>
    </source>
</evidence>
<name>A0A6J4UUH5_9BACT</name>
<dbReference type="SUPFAM" id="SSF161098">
    <property type="entry name" value="MetI-like"/>
    <property type="match status" value="1"/>
</dbReference>
<dbReference type="CDD" id="cd06261">
    <property type="entry name" value="TM_PBP2"/>
    <property type="match status" value="1"/>
</dbReference>
<evidence type="ECO:0000256" key="2">
    <source>
        <dbReference type="ARBA" id="ARBA00020515"/>
    </source>
</evidence>